<evidence type="ECO:0000256" key="1">
    <source>
        <dbReference type="SAM" id="Phobius"/>
    </source>
</evidence>
<feature type="transmembrane region" description="Helical" evidence="1">
    <location>
        <begin position="100"/>
        <end position="123"/>
    </location>
</feature>
<keyword evidence="1" id="KW-0812">Transmembrane</keyword>
<organism evidence="3 4">
    <name type="scientific">Podila minutissima</name>
    <dbReference type="NCBI Taxonomy" id="64525"/>
    <lineage>
        <taxon>Eukaryota</taxon>
        <taxon>Fungi</taxon>
        <taxon>Fungi incertae sedis</taxon>
        <taxon>Mucoromycota</taxon>
        <taxon>Mortierellomycotina</taxon>
        <taxon>Mortierellomycetes</taxon>
        <taxon>Mortierellales</taxon>
        <taxon>Mortierellaceae</taxon>
        <taxon>Podila</taxon>
    </lineage>
</organism>
<dbReference type="InterPro" id="IPR046714">
    <property type="entry name" value="DUF6787"/>
</dbReference>
<keyword evidence="4" id="KW-1185">Reference proteome</keyword>
<protein>
    <recommendedName>
        <fullName evidence="2">DUF6787 domain-containing protein</fullName>
    </recommendedName>
</protein>
<keyword evidence="1" id="KW-0472">Membrane</keyword>
<accession>A0A9P5SLZ4</accession>
<evidence type="ECO:0000313" key="4">
    <source>
        <dbReference type="Proteomes" id="UP000696485"/>
    </source>
</evidence>
<proteinExistence type="predicted"/>
<comment type="caution">
    <text evidence="3">The sequence shown here is derived from an EMBL/GenBank/DDBJ whole genome shotgun (WGS) entry which is preliminary data.</text>
</comment>
<evidence type="ECO:0000259" key="2">
    <source>
        <dbReference type="Pfam" id="PF20584"/>
    </source>
</evidence>
<evidence type="ECO:0000313" key="3">
    <source>
        <dbReference type="EMBL" id="KAF9330164.1"/>
    </source>
</evidence>
<name>A0A9P5SLZ4_9FUNG</name>
<dbReference type="Proteomes" id="UP000696485">
    <property type="component" value="Unassembled WGS sequence"/>
</dbReference>
<gene>
    <name evidence="3" type="ORF">BG006_006857</name>
</gene>
<dbReference type="Pfam" id="PF20584">
    <property type="entry name" value="DUF6787"/>
    <property type="match status" value="1"/>
</dbReference>
<dbReference type="EMBL" id="JAAAUY010000417">
    <property type="protein sequence ID" value="KAF9330164.1"/>
    <property type="molecule type" value="Genomic_DNA"/>
</dbReference>
<keyword evidence="1" id="KW-1133">Transmembrane helix</keyword>
<feature type="domain" description="DUF6787" evidence="2">
    <location>
        <begin position="64"/>
        <end position="141"/>
    </location>
</feature>
<feature type="transmembrane region" description="Helical" evidence="1">
    <location>
        <begin position="59"/>
        <end position="80"/>
    </location>
</feature>
<dbReference type="AlphaFoldDB" id="A0A9P5SLZ4"/>
<reference evidence="3" key="1">
    <citation type="journal article" date="2020" name="Fungal Divers.">
        <title>Resolving the Mortierellaceae phylogeny through synthesis of multi-gene phylogenetics and phylogenomics.</title>
        <authorList>
            <person name="Vandepol N."/>
            <person name="Liber J."/>
            <person name="Desiro A."/>
            <person name="Na H."/>
            <person name="Kennedy M."/>
            <person name="Barry K."/>
            <person name="Grigoriev I.V."/>
            <person name="Miller A.N."/>
            <person name="O'Donnell K."/>
            <person name="Stajich J.E."/>
            <person name="Bonito G."/>
        </authorList>
    </citation>
    <scope>NUCLEOTIDE SEQUENCE</scope>
    <source>
        <strain evidence="3">NVP1</strain>
    </source>
</reference>
<sequence length="154" mass="17694">MSQSPAAEIDRQPLLAPQDTVVDIHAHHGHPHTRAAAAPKDRLQHHRAMVEDRFSFNWWFEWIIIIIVFSVTGSSTMMVVKPLMKALGITGTLGAGPWSYRIAYIVLTFPLYSCMLLLVSSLVCRRQYFEHILVRMWSRILPCFFGRCSRPTRD</sequence>